<protein>
    <submittedName>
        <fullName evidence="2">P-loop NTPase fold protein</fullName>
    </submittedName>
</protein>
<evidence type="ECO:0000313" key="2">
    <source>
        <dbReference type="EMBL" id="MEJ3690682.1"/>
    </source>
</evidence>
<evidence type="ECO:0000259" key="1">
    <source>
        <dbReference type="Pfam" id="PF13401"/>
    </source>
</evidence>
<dbReference type="Pfam" id="PF13401">
    <property type="entry name" value="AAA_22"/>
    <property type="match status" value="1"/>
</dbReference>
<dbReference type="InterPro" id="IPR027417">
    <property type="entry name" value="P-loop_NTPase"/>
</dbReference>
<dbReference type="AlphaFoldDB" id="A0AB35XXG7"/>
<proteinExistence type="predicted"/>
<gene>
    <name evidence="2" type="ORF">WF787_05495</name>
</gene>
<reference evidence="2 3" key="1">
    <citation type="submission" date="2024-03" db="EMBL/GenBank/DDBJ databases">
        <authorList>
            <person name="Plomp N."/>
            <person name="Harmsen H.J."/>
        </authorList>
    </citation>
    <scope>NUCLEOTIDE SEQUENCE [LARGE SCALE GENOMIC DNA]</scope>
    <source>
        <strain evidence="2 3">HTF-76H</strain>
    </source>
</reference>
<name>A0AB35XXG7_9FIRM</name>
<dbReference type="SUPFAM" id="SSF52540">
    <property type="entry name" value="P-loop containing nucleoside triphosphate hydrolases"/>
    <property type="match status" value="1"/>
</dbReference>
<dbReference type="Proteomes" id="UP001379600">
    <property type="component" value="Unassembled WGS sequence"/>
</dbReference>
<evidence type="ECO:0000313" key="3">
    <source>
        <dbReference type="Proteomes" id="UP001379600"/>
    </source>
</evidence>
<dbReference type="RefSeq" id="WP_337679013.1">
    <property type="nucleotide sequence ID" value="NZ_JBBFKB010000102.1"/>
</dbReference>
<comment type="caution">
    <text evidence="2">The sequence shown here is derived from an EMBL/GenBank/DDBJ whole genome shotgun (WGS) entry which is preliminary data.</text>
</comment>
<dbReference type="GO" id="GO:0016887">
    <property type="term" value="F:ATP hydrolysis activity"/>
    <property type="evidence" value="ECO:0007669"/>
    <property type="project" value="InterPro"/>
</dbReference>
<dbReference type="InterPro" id="IPR049945">
    <property type="entry name" value="AAA_22"/>
</dbReference>
<keyword evidence="3" id="KW-1185">Reference proteome</keyword>
<organism evidence="2 3">
    <name type="scientific">Faecalibacterium taiwanense</name>
    <dbReference type="NCBI Taxonomy" id="3030638"/>
    <lineage>
        <taxon>Bacteria</taxon>
        <taxon>Bacillati</taxon>
        <taxon>Bacillota</taxon>
        <taxon>Clostridia</taxon>
        <taxon>Eubacteriales</taxon>
        <taxon>Oscillospiraceae</taxon>
        <taxon>Faecalibacterium</taxon>
    </lineage>
</organism>
<sequence length="558" mass="66277">MNADYVEKIIRNIDEEFYTYKCILVDGTWGIGKSYMVRKALEDKKDRTCFVSLFGMDNVQQIYHEILFQLLLRSADGGKMIRWLKDATKVFGNFSYGAKNINTVLESRFSELDALVALSQKFETKHVVVIDDLERYKESLKLREIFGVIENLKQCHDIYVIAVANLNELENKKEFDKYNEKVIDRIFQITEYSSQIKWSNLNVEPSFAVRFFQKHKTANLRTIQKAQRFFTDVSGYCDGIKDERFRDEIRQICFAVVIEDTDKLYYIDPQNRDNSSKENRIQNIMEEQENKIESRISNYTQHLKSSRDFITVIYGYYKNQIALTREEIIVQYKLYQSSGEKANYYKSDKELEYYLDSWKSGLENISNSPVLTKAAGEYDYWFVFLDRNDTELIYVYKEKIIELLIKEVQEQEYEPMRYYRLNEFHTQTDNIKAALDEGYDVAIHTVVKKYVRYLVNTMDDVTAEKYSRALVEWYRNSDKLKKIIASELQVLYKRSSFPADNMNDHKYAASYNVLEMLYKNNKVYFEQYYANLKKDFDKMSAKRTDNMLNEIKQNDSGD</sequence>
<feature type="domain" description="ORC1/DEAH AAA+ ATPase" evidence="1">
    <location>
        <begin position="20"/>
        <end position="157"/>
    </location>
</feature>
<dbReference type="Gene3D" id="3.40.50.300">
    <property type="entry name" value="P-loop containing nucleotide triphosphate hydrolases"/>
    <property type="match status" value="1"/>
</dbReference>
<dbReference type="EMBL" id="JBBFKC010000004">
    <property type="protein sequence ID" value="MEJ3690682.1"/>
    <property type="molecule type" value="Genomic_DNA"/>
</dbReference>
<accession>A0AB35XXG7</accession>